<dbReference type="SUPFAM" id="SSF46689">
    <property type="entry name" value="Homeodomain-like"/>
    <property type="match status" value="1"/>
</dbReference>
<evidence type="ECO:0000259" key="5">
    <source>
        <dbReference type="PROSITE" id="PS50977"/>
    </source>
</evidence>
<evidence type="ECO:0000313" key="6">
    <source>
        <dbReference type="EMBL" id="CAG4972872.1"/>
    </source>
</evidence>
<dbReference type="PROSITE" id="PS50977">
    <property type="entry name" value="HTH_TETR_2"/>
    <property type="match status" value="1"/>
</dbReference>
<dbReference type="SUPFAM" id="SSF48498">
    <property type="entry name" value="Tetracyclin repressor-like, C-terminal domain"/>
    <property type="match status" value="1"/>
</dbReference>
<dbReference type="Gene3D" id="1.10.10.60">
    <property type="entry name" value="Homeodomain-like"/>
    <property type="match status" value="1"/>
</dbReference>
<dbReference type="PANTHER" id="PTHR47506:SF6">
    <property type="entry name" value="HTH-TYPE TRANSCRIPTIONAL REPRESSOR NEMR"/>
    <property type="match status" value="1"/>
</dbReference>
<gene>
    <name evidence="6" type="ORF">LYB30171_01317</name>
</gene>
<dbReference type="InterPro" id="IPR036271">
    <property type="entry name" value="Tet_transcr_reg_TetR-rel_C_sf"/>
</dbReference>
<keyword evidence="1" id="KW-0805">Transcription regulation</keyword>
<organism evidence="6 7">
    <name type="scientific">Novilysobacter luteus</name>
    <dbReference type="NCBI Taxonomy" id="2822368"/>
    <lineage>
        <taxon>Bacteria</taxon>
        <taxon>Pseudomonadati</taxon>
        <taxon>Pseudomonadota</taxon>
        <taxon>Gammaproteobacteria</taxon>
        <taxon>Lysobacterales</taxon>
        <taxon>Lysobacteraceae</taxon>
        <taxon>Novilysobacter</taxon>
    </lineage>
</organism>
<feature type="domain" description="HTH tetR-type" evidence="5">
    <location>
        <begin position="11"/>
        <end position="71"/>
    </location>
</feature>
<dbReference type="Pfam" id="PF00440">
    <property type="entry name" value="TetR_N"/>
    <property type="match status" value="1"/>
</dbReference>
<protein>
    <recommendedName>
        <fullName evidence="5">HTH tetR-type domain-containing protein</fullName>
    </recommendedName>
</protein>
<keyword evidence="7" id="KW-1185">Reference proteome</keyword>
<evidence type="ECO:0000256" key="1">
    <source>
        <dbReference type="ARBA" id="ARBA00023015"/>
    </source>
</evidence>
<dbReference type="EMBL" id="OU015430">
    <property type="protein sequence ID" value="CAG4972872.1"/>
    <property type="molecule type" value="Genomic_DNA"/>
</dbReference>
<evidence type="ECO:0000313" key="7">
    <source>
        <dbReference type="Proteomes" id="UP000680116"/>
    </source>
</evidence>
<dbReference type="InterPro" id="IPR011075">
    <property type="entry name" value="TetR_C"/>
</dbReference>
<feature type="DNA-binding region" description="H-T-H motif" evidence="4">
    <location>
        <begin position="34"/>
        <end position="53"/>
    </location>
</feature>
<dbReference type="InterPro" id="IPR009057">
    <property type="entry name" value="Homeodomain-like_sf"/>
</dbReference>
<keyword evidence="2 4" id="KW-0238">DNA-binding</keyword>
<dbReference type="Pfam" id="PF16925">
    <property type="entry name" value="TetR_C_13"/>
    <property type="match status" value="1"/>
</dbReference>
<dbReference type="InterPro" id="IPR001647">
    <property type="entry name" value="HTH_TetR"/>
</dbReference>
<keyword evidence="3" id="KW-0804">Transcription</keyword>
<evidence type="ECO:0000256" key="4">
    <source>
        <dbReference type="PROSITE-ProRule" id="PRU00335"/>
    </source>
</evidence>
<evidence type="ECO:0000256" key="3">
    <source>
        <dbReference type="ARBA" id="ARBA00023163"/>
    </source>
</evidence>
<dbReference type="Proteomes" id="UP000680116">
    <property type="component" value="Chromosome"/>
</dbReference>
<name>A0ABM8UF76_9GAMM</name>
<dbReference type="RefSeq" id="WP_215217941.1">
    <property type="nucleotide sequence ID" value="NZ_OU015430.1"/>
</dbReference>
<accession>A0ABM8UF76</accession>
<reference evidence="6 7" key="1">
    <citation type="submission" date="2021-04" db="EMBL/GenBank/DDBJ databases">
        <authorList>
            <person name="Rodrigo-Torres L."/>
            <person name="Arahal R. D."/>
            <person name="Lucena T."/>
        </authorList>
    </citation>
    <scope>NUCLEOTIDE SEQUENCE [LARGE SCALE GENOMIC DNA]</scope>
    <source>
        <strain evidence="6 7">CECT 30171</strain>
    </source>
</reference>
<dbReference type="Gene3D" id="1.10.357.10">
    <property type="entry name" value="Tetracycline Repressor, domain 2"/>
    <property type="match status" value="1"/>
</dbReference>
<evidence type="ECO:0000256" key="2">
    <source>
        <dbReference type="ARBA" id="ARBA00023125"/>
    </source>
</evidence>
<proteinExistence type="predicted"/>
<dbReference type="PANTHER" id="PTHR47506">
    <property type="entry name" value="TRANSCRIPTIONAL REGULATORY PROTEIN"/>
    <property type="match status" value="1"/>
</dbReference>
<sequence>MPALSATSKGAATRDAILDHAYAIACSAGLEGLSIGALAHAVGMSKSGVFAHFGSREDLQLAVLETAAQRFVSHVFQPAVRRPRGLARLRAVIEQWFDWVRHEDDGGCLFLAAVSEYDDRPGPQRDLLLRQDRQWRQALAKAVSLAIEEGELRPDIDVEQLVFEIYALPLLVHHDAGLYGYEAARSRGIRAFERLIEAAALP</sequence>